<feature type="compositionally biased region" description="Polar residues" evidence="1">
    <location>
        <begin position="77"/>
        <end position="89"/>
    </location>
</feature>
<protein>
    <submittedName>
        <fullName evidence="2">Uncharacterized protein</fullName>
    </submittedName>
</protein>
<feature type="compositionally biased region" description="Low complexity" evidence="1">
    <location>
        <begin position="56"/>
        <end position="76"/>
    </location>
</feature>
<evidence type="ECO:0000256" key="1">
    <source>
        <dbReference type="SAM" id="MobiDB-lite"/>
    </source>
</evidence>
<sequence>KPKKQLMWCFPIGLGYHVCCILGIQQTFSSPRPSGSHPLPKSPAAELLSMPKPLRSSSPHAPSAFSLSPSSPGSFSMQAQFSPDPSTPASFPVTIISPMAPKSMNLYPQPLISPSSSCRRPTGSHFSKKRSRRCSSPSSVPSLQFPSFLNSFPCQAPSFN</sequence>
<dbReference type="Proteomes" id="UP001054252">
    <property type="component" value="Unassembled WGS sequence"/>
</dbReference>
<comment type="caution">
    <text evidence="2">The sequence shown here is derived from an EMBL/GenBank/DDBJ whole genome shotgun (WGS) entry which is preliminary data.</text>
</comment>
<feature type="non-terminal residue" evidence="2">
    <location>
        <position position="1"/>
    </location>
</feature>
<organism evidence="2 3">
    <name type="scientific">Rubroshorea leprosula</name>
    <dbReference type="NCBI Taxonomy" id="152421"/>
    <lineage>
        <taxon>Eukaryota</taxon>
        <taxon>Viridiplantae</taxon>
        <taxon>Streptophyta</taxon>
        <taxon>Embryophyta</taxon>
        <taxon>Tracheophyta</taxon>
        <taxon>Spermatophyta</taxon>
        <taxon>Magnoliopsida</taxon>
        <taxon>eudicotyledons</taxon>
        <taxon>Gunneridae</taxon>
        <taxon>Pentapetalae</taxon>
        <taxon>rosids</taxon>
        <taxon>malvids</taxon>
        <taxon>Malvales</taxon>
        <taxon>Dipterocarpaceae</taxon>
        <taxon>Rubroshorea</taxon>
    </lineage>
</organism>
<reference evidence="2 3" key="1">
    <citation type="journal article" date="2021" name="Commun. Biol.">
        <title>The genome of Shorea leprosula (Dipterocarpaceae) highlights the ecological relevance of drought in aseasonal tropical rainforests.</title>
        <authorList>
            <person name="Ng K.K.S."/>
            <person name="Kobayashi M.J."/>
            <person name="Fawcett J.A."/>
            <person name="Hatakeyama M."/>
            <person name="Paape T."/>
            <person name="Ng C.H."/>
            <person name="Ang C.C."/>
            <person name="Tnah L.H."/>
            <person name="Lee C.T."/>
            <person name="Nishiyama T."/>
            <person name="Sese J."/>
            <person name="O'Brien M.J."/>
            <person name="Copetti D."/>
            <person name="Mohd Noor M.I."/>
            <person name="Ong R.C."/>
            <person name="Putra M."/>
            <person name="Sireger I.Z."/>
            <person name="Indrioko S."/>
            <person name="Kosugi Y."/>
            <person name="Izuno A."/>
            <person name="Isagi Y."/>
            <person name="Lee S.L."/>
            <person name="Shimizu K.K."/>
        </authorList>
    </citation>
    <scope>NUCLEOTIDE SEQUENCE [LARGE SCALE GENOMIC DNA]</scope>
    <source>
        <strain evidence="2">214</strain>
    </source>
</reference>
<dbReference type="EMBL" id="BPVZ01000360">
    <property type="protein sequence ID" value="GKV50364.1"/>
    <property type="molecule type" value="Genomic_DNA"/>
</dbReference>
<evidence type="ECO:0000313" key="3">
    <source>
        <dbReference type="Proteomes" id="UP001054252"/>
    </source>
</evidence>
<name>A0AAV5MMY6_9ROSI</name>
<proteinExistence type="predicted"/>
<feature type="region of interest" description="Disordered" evidence="1">
    <location>
        <begin position="31"/>
        <end position="94"/>
    </location>
</feature>
<evidence type="ECO:0000313" key="2">
    <source>
        <dbReference type="EMBL" id="GKV50364.1"/>
    </source>
</evidence>
<gene>
    <name evidence="2" type="ORF">SLEP1_g57071</name>
</gene>
<feature type="region of interest" description="Disordered" evidence="1">
    <location>
        <begin position="112"/>
        <end position="142"/>
    </location>
</feature>
<dbReference type="AlphaFoldDB" id="A0AAV5MMY6"/>
<keyword evidence="3" id="KW-1185">Reference proteome</keyword>
<accession>A0AAV5MMY6</accession>